<feature type="non-terminal residue" evidence="6">
    <location>
        <position position="100"/>
    </location>
</feature>
<keyword evidence="3 5" id="KW-1133">Transmembrane helix</keyword>
<dbReference type="EMBL" id="GECZ01019949">
    <property type="protein sequence ID" value="JAS49820.1"/>
    <property type="molecule type" value="Transcribed_RNA"/>
</dbReference>
<dbReference type="PANTHER" id="PTHR11785:SF512">
    <property type="entry name" value="SOBREMESA, ISOFORM B"/>
    <property type="match status" value="1"/>
</dbReference>
<dbReference type="InterPro" id="IPR050598">
    <property type="entry name" value="AminoAcid_Transporter"/>
</dbReference>
<keyword evidence="2 5" id="KW-0812">Transmembrane</keyword>
<evidence type="ECO:0000256" key="3">
    <source>
        <dbReference type="ARBA" id="ARBA00022989"/>
    </source>
</evidence>
<accession>A0A1B6FI12</accession>
<evidence type="ECO:0000256" key="1">
    <source>
        <dbReference type="ARBA" id="ARBA00004141"/>
    </source>
</evidence>
<dbReference type="AlphaFoldDB" id="A0A1B6FI12"/>
<comment type="subcellular location">
    <subcellularLocation>
        <location evidence="1">Membrane</location>
        <topology evidence="1">Multi-pass membrane protein</topology>
    </subcellularLocation>
</comment>
<dbReference type="Gene3D" id="1.20.1740.10">
    <property type="entry name" value="Amino acid/polyamine transporter I"/>
    <property type="match status" value="1"/>
</dbReference>
<dbReference type="GO" id="GO:0015179">
    <property type="term" value="F:L-amino acid transmembrane transporter activity"/>
    <property type="evidence" value="ECO:0007669"/>
    <property type="project" value="TreeGrafter"/>
</dbReference>
<feature type="transmembrane region" description="Helical" evidence="5">
    <location>
        <begin position="48"/>
        <end position="68"/>
    </location>
</feature>
<name>A0A1B6FI12_9HEMI</name>
<feature type="non-terminal residue" evidence="6">
    <location>
        <position position="1"/>
    </location>
</feature>
<evidence type="ECO:0008006" key="7">
    <source>
        <dbReference type="Google" id="ProtNLM"/>
    </source>
</evidence>
<sequence length="100" mass="11072">GLVVSILVSFSSVGGNLSGIFYSSRLGYAAAKEGHMMEFLCYIHRTRLTPTPAVILQVALSLVFYYVGKSAETLINVYSFVLWLNYGFTMVALIILRVKN</sequence>
<feature type="transmembrane region" description="Helical" evidence="5">
    <location>
        <begin position="6"/>
        <end position="28"/>
    </location>
</feature>
<evidence type="ECO:0000256" key="2">
    <source>
        <dbReference type="ARBA" id="ARBA00022692"/>
    </source>
</evidence>
<protein>
    <recommendedName>
        <fullName evidence="7">Amino acid permease/ SLC12A domain-containing protein</fullName>
    </recommendedName>
</protein>
<dbReference type="InterPro" id="IPR002293">
    <property type="entry name" value="AA/rel_permease1"/>
</dbReference>
<keyword evidence="4 5" id="KW-0472">Membrane</keyword>
<evidence type="ECO:0000256" key="4">
    <source>
        <dbReference type="ARBA" id="ARBA00023136"/>
    </source>
</evidence>
<evidence type="ECO:0000256" key="5">
    <source>
        <dbReference type="SAM" id="Phobius"/>
    </source>
</evidence>
<dbReference type="GO" id="GO:0016020">
    <property type="term" value="C:membrane"/>
    <property type="evidence" value="ECO:0007669"/>
    <property type="project" value="UniProtKB-SubCell"/>
</dbReference>
<reference evidence="6" key="1">
    <citation type="submission" date="2015-11" db="EMBL/GenBank/DDBJ databases">
        <title>De novo transcriptome assembly of four potential Pierce s Disease insect vectors from Arizona vineyards.</title>
        <authorList>
            <person name="Tassone E.E."/>
        </authorList>
    </citation>
    <scope>NUCLEOTIDE SEQUENCE</scope>
</reference>
<evidence type="ECO:0000313" key="6">
    <source>
        <dbReference type="EMBL" id="JAS49820.1"/>
    </source>
</evidence>
<proteinExistence type="predicted"/>
<dbReference type="PANTHER" id="PTHR11785">
    <property type="entry name" value="AMINO ACID TRANSPORTER"/>
    <property type="match status" value="1"/>
</dbReference>
<organism evidence="6">
    <name type="scientific">Cuerna arida</name>
    <dbReference type="NCBI Taxonomy" id="1464854"/>
    <lineage>
        <taxon>Eukaryota</taxon>
        <taxon>Metazoa</taxon>
        <taxon>Ecdysozoa</taxon>
        <taxon>Arthropoda</taxon>
        <taxon>Hexapoda</taxon>
        <taxon>Insecta</taxon>
        <taxon>Pterygota</taxon>
        <taxon>Neoptera</taxon>
        <taxon>Paraneoptera</taxon>
        <taxon>Hemiptera</taxon>
        <taxon>Auchenorrhyncha</taxon>
        <taxon>Membracoidea</taxon>
        <taxon>Cicadellidae</taxon>
        <taxon>Cicadellinae</taxon>
        <taxon>Proconiini</taxon>
        <taxon>Cuerna</taxon>
    </lineage>
</organism>
<feature type="transmembrane region" description="Helical" evidence="5">
    <location>
        <begin position="74"/>
        <end position="96"/>
    </location>
</feature>
<dbReference type="Pfam" id="PF13520">
    <property type="entry name" value="AA_permease_2"/>
    <property type="match status" value="1"/>
</dbReference>
<gene>
    <name evidence="6" type="ORF">g.48075</name>
</gene>